<evidence type="ECO:0000259" key="10">
    <source>
        <dbReference type="PROSITE" id="PS50067"/>
    </source>
</evidence>
<keyword evidence="4 8" id="KW-0175">Coiled coil</keyword>
<accession>A0A8J5I9S9</accession>
<dbReference type="SUPFAM" id="SSF52540">
    <property type="entry name" value="P-loop containing nucleoside triphosphate hydrolases"/>
    <property type="match status" value="1"/>
</dbReference>
<dbReference type="GO" id="GO:0007018">
    <property type="term" value="P:microtubule-based movement"/>
    <property type="evidence" value="ECO:0007669"/>
    <property type="project" value="InterPro"/>
</dbReference>
<dbReference type="InterPro" id="IPR019821">
    <property type="entry name" value="Kinesin_motor_CS"/>
</dbReference>
<dbReference type="InterPro" id="IPR044986">
    <property type="entry name" value="KIF15/KIN-12"/>
</dbReference>
<feature type="coiled-coil region" evidence="8">
    <location>
        <begin position="1135"/>
        <end position="1218"/>
    </location>
</feature>
<sequence>MCRCNVIISLTSSNSNPPTLISLFTQRLVLPSLGFGLAVVSIVMKAFGSPRTGRVSPSEALTPSSQKQRPPRIPKENVDPCPAPSDRSPFRSPANSGKPLSAKNRSLLPPRPPISSKPGANPLKRKLSSETPAENGVSPSSASDSGVQVIVRMRPPDKVEEEADLIVEKVSENSVTVFDHNFTFDSVVDIRSTQEDMFQLVGLPLVETCLAGFNSSIFAYGQTGSGKTYTMWGPPSALSDYASSSIDKGLTPRVFERLFSRIDEIYNEQITDLLEPTRRNLQIREDVKTGVYVDFLTEEYVSTINDVNQLLMKGLANRRIGATRINMESSRSHCVFTCIIESHSKSTVDGLISIKTSRINLVDLAGSERQKQTRAAGEQLKEASNINRSLSQLGNLINILAEVSKSWKQRHIPYRDSKLTFLLQESLGGNAKLAMICAISPLRSCKNETLSTLRFAQRAKSIKNKAVVNEVMQDDVNVLREQIRLLKDELLRMKSNGSSDNNGGYSTAWNARRSLHILKMSLVRPKPLPVVKDDSDEEMEIDENDVEMLDAPQSASAPLTISKETKLREIELVQVSAKSDEKTTYASNTDGLNNQQDDNCVILMNDQRVQTFPNDKLPTEIIHSTDIGQVIVENQSKNSLSLSSTLLPSSLSTVPCNITPVPQVPPLGALAVIDACSRKSLRTSLSISASPRNTLGNSKSTGITNALSTATLSASSSSNCQTKNSPKPTEYLAASLQCGLQMIDKWQHKSVQRDSSFTVRPTDDRQIIQINKVDIGTQTPLQDSQELELSIMCNYCQKVSGVESANVNRSRDMQLVLADGLTANDKHNSHVPKVGFSSNAVKSFAVEQVLAGSIRREMALEDLTTEQAAEIAQLKLLAQQYKYERDCNAMIVQTREDKIARLESLMDGLLPTEEFMQGEFIALENEHKFLTIKFQILIALQLLKEKYENHSEILQLNIKLKKVQDELDGYRNFFEMSERDVLMEEIQDLRSQLLYYIDPTCSESTQKQSSLLRLTHQGRTIVPLSTFSEFGESDVDNKESKYSLVEELRFELEGSRHLAKKLKQELDSEKKCTEELKDALQTAMQSHTRILEQYADLQEKHTTLLSWNREINDGIDDVMEAATEAGIRGAELKFISSLASEISVLKAERERVKQKWQDKNRALESQLADTVDALEAAGEVLVRLKEAEEAAAVAERRALLAEKETEKMNQEIERLKKNLDIITPPVNCTTEESNFDHTETGGSKEADSDYTESDGSEKAKFDAGKGTHPLAQEFEPFCKRGDTELSIDTDPTSWFSDYDRCNM</sequence>
<feature type="compositionally biased region" description="Basic and acidic residues" evidence="9">
    <location>
        <begin position="1234"/>
        <end position="1247"/>
    </location>
</feature>
<comment type="similarity">
    <text evidence="6">Belongs to the TRAFAC class myosin-kinesin ATPase superfamily. Kinesin family. KIN-12 subfamily.</text>
</comment>
<dbReference type="PROSITE" id="PS50067">
    <property type="entry name" value="KINESIN_MOTOR_2"/>
    <property type="match status" value="1"/>
</dbReference>
<proteinExistence type="inferred from homology"/>
<evidence type="ECO:0000256" key="9">
    <source>
        <dbReference type="SAM" id="MobiDB-lite"/>
    </source>
</evidence>
<feature type="compositionally biased region" description="Polar residues" evidence="9">
    <location>
        <begin position="59"/>
        <end position="68"/>
    </location>
</feature>
<dbReference type="Gene3D" id="3.40.850.10">
    <property type="entry name" value="Kinesin motor domain"/>
    <property type="match status" value="1"/>
</dbReference>
<dbReference type="SMART" id="SM00129">
    <property type="entry name" value="KISc"/>
    <property type="match status" value="1"/>
</dbReference>
<keyword evidence="1" id="KW-0493">Microtubule</keyword>
<keyword evidence="12" id="KW-1185">Reference proteome</keyword>
<dbReference type="PROSITE" id="PS00411">
    <property type="entry name" value="KINESIN_MOTOR_1"/>
    <property type="match status" value="1"/>
</dbReference>
<protein>
    <recommendedName>
        <fullName evidence="10">Kinesin motor domain-containing protein</fullName>
    </recommendedName>
</protein>
<dbReference type="PANTHER" id="PTHR37739">
    <property type="entry name" value="KINESIN-LIKE PROTEIN KIN-12D"/>
    <property type="match status" value="1"/>
</dbReference>
<keyword evidence="2 7" id="KW-0547">Nucleotide-binding</keyword>
<comment type="caution">
    <text evidence="11">The sequence shown here is derived from an EMBL/GenBank/DDBJ whole genome shotgun (WGS) entry which is preliminary data.</text>
</comment>
<dbReference type="PRINTS" id="PR00380">
    <property type="entry name" value="KINESINHEAVY"/>
</dbReference>
<evidence type="ECO:0000256" key="6">
    <source>
        <dbReference type="ARBA" id="ARBA00034488"/>
    </source>
</evidence>
<dbReference type="Pfam" id="PF00225">
    <property type="entry name" value="Kinesin"/>
    <property type="match status" value="1"/>
</dbReference>
<evidence type="ECO:0000313" key="12">
    <source>
        <dbReference type="Proteomes" id="UP000734854"/>
    </source>
</evidence>
<evidence type="ECO:0000256" key="1">
    <source>
        <dbReference type="ARBA" id="ARBA00022701"/>
    </source>
</evidence>
<feature type="compositionally biased region" description="Polar residues" evidence="9">
    <location>
        <begin position="129"/>
        <end position="146"/>
    </location>
</feature>
<evidence type="ECO:0000256" key="5">
    <source>
        <dbReference type="ARBA" id="ARBA00023175"/>
    </source>
</evidence>
<feature type="compositionally biased region" description="Basic and acidic residues" evidence="9">
    <location>
        <begin position="1255"/>
        <end position="1265"/>
    </location>
</feature>
<evidence type="ECO:0000256" key="7">
    <source>
        <dbReference type="PROSITE-ProRule" id="PRU00283"/>
    </source>
</evidence>
<feature type="coiled-coil region" evidence="8">
    <location>
        <begin position="469"/>
        <end position="496"/>
    </location>
</feature>
<feature type="region of interest" description="Disordered" evidence="9">
    <location>
        <begin position="49"/>
        <end position="149"/>
    </location>
</feature>
<reference evidence="11 12" key="1">
    <citation type="submission" date="2020-08" db="EMBL/GenBank/DDBJ databases">
        <title>Plant Genome Project.</title>
        <authorList>
            <person name="Zhang R.-G."/>
        </authorList>
    </citation>
    <scope>NUCLEOTIDE SEQUENCE [LARGE SCALE GENOMIC DNA]</scope>
    <source>
        <tissue evidence="11">Rhizome</tissue>
    </source>
</reference>
<evidence type="ECO:0000256" key="2">
    <source>
        <dbReference type="ARBA" id="ARBA00022741"/>
    </source>
</evidence>
<feature type="domain" description="Kinesin motor" evidence="10">
    <location>
        <begin position="146"/>
        <end position="462"/>
    </location>
</feature>
<dbReference type="GO" id="GO:0008017">
    <property type="term" value="F:microtubule binding"/>
    <property type="evidence" value="ECO:0007669"/>
    <property type="project" value="InterPro"/>
</dbReference>
<evidence type="ECO:0000313" key="11">
    <source>
        <dbReference type="EMBL" id="KAG6531181.1"/>
    </source>
</evidence>
<dbReference type="PANTHER" id="PTHR37739:SF16">
    <property type="entry name" value="KINESIN-LIKE PROTEIN"/>
    <property type="match status" value="1"/>
</dbReference>
<feature type="binding site" evidence="7">
    <location>
        <begin position="221"/>
        <end position="228"/>
    </location>
    <ligand>
        <name>ATP</name>
        <dbReference type="ChEBI" id="CHEBI:30616"/>
    </ligand>
</feature>
<keyword evidence="5 7" id="KW-0505">Motor protein</keyword>
<name>A0A8J5I9S9_ZINOF</name>
<feature type="region of interest" description="Disordered" evidence="9">
    <location>
        <begin position="1227"/>
        <end position="1268"/>
    </location>
</feature>
<dbReference type="EMBL" id="JACMSC010000002">
    <property type="protein sequence ID" value="KAG6531181.1"/>
    <property type="molecule type" value="Genomic_DNA"/>
</dbReference>
<dbReference type="InterPro" id="IPR036961">
    <property type="entry name" value="Kinesin_motor_dom_sf"/>
</dbReference>
<evidence type="ECO:0000256" key="3">
    <source>
        <dbReference type="ARBA" id="ARBA00022840"/>
    </source>
</evidence>
<evidence type="ECO:0000256" key="8">
    <source>
        <dbReference type="SAM" id="Coils"/>
    </source>
</evidence>
<feature type="coiled-coil region" evidence="8">
    <location>
        <begin position="1045"/>
        <end position="1083"/>
    </location>
</feature>
<dbReference type="GO" id="GO:0005524">
    <property type="term" value="F:ATP binding"/>
    <property type="evidence" value="ECO:0007669"/>
    <property type="project" value="UniProtKB-UniRule"/>
</dbReference>
<evidence type="ECO:0000256" key="4">
    <source>
        <dbReference type="ARBA" id="ARBA00023054"/>
    </source>
</evidence>
<dbReference type="GO" id="GO:0005874">
    <property type="term" value="C:microtubule"/>
    <property type="evidence" value="ECO:0007669"/>
    <property type="project" value="UniProtKB-KW"/>
</dbReference>
<organism evidence="11 12">
    <name type="scientific">Zingiber officinale</name>
    <name type="common">Ginger</name>
    <name type="synonym">Amomum zingiber</name>
    <dbReference type="NCBI Taxonomy" id="94328"/>
    <lineage>
        <taxon>Eukaryota</taxon>
        <taxon>Viridiplantae</taxon>
        <taxon>Streptophyta</taxon>
        <taxon>Embryophyta</taxon>
        <taxon>Tracheophyta</taxon>
        <taxon>Spermatophyta</taxon>
        <taxon>Magnoliopsida</taxon>
        <taxon>Liliopsida</taxon>
        <taxon>Zingiberales</taxon>
        <taxon>Zingiberaceae</taxon>
        <taxon>Zingiber</taxon>
    </lineage>
</organism>
<gene>
    <name evidence="11" type="ORF">ZIOFF_004955</name>
</gene>
<dbReference type="InterPro" id="IPR027417">
    <property type="entry name" value="P-loop_NTPase"/>
</dbReference>
<dbReference type="InterPro" id="IPR001752">
    <property type="entry name" value="Kinesin_motor_dom"/>
</dbReference>
<dbReference type="GO" id="GO:0003777">
    <property type="term" value="F:microtubule motor activity"/>
    <property type="evidence" value="ECO:0007669"/>
    <property type="project" value="InterPro"/>
</dbReference>
<keyword evidence="3 7" id="KW-0067">ATP-binding</keyword>
<dbReference type="Proteomes" id="UP000734854">
    <property type="component" value="Unassembled WGS sequence"/>
</dbReference>